<evidence type="ECO:0000313" key="1">
    <source>
        <dbReference type="EMBL" id="JAE19691.1"/>
    </source>
</evidence>
<proteinExistence type="predicted"/>
<organism evidence="1">
    <name type="scientific">Arundo donax</name>
    <name type="common">Giant reed</name>
    <name type="synonym">Donax arundinaceus</name>
    <dbReference type="NCBI Taxonomy" id="35708"/>
    <lineage>
        <taxon>Eukaryota</taxon>
        <taxon>Viridiplantae</taxon>
        <taxon>Streptophyta</taxon>
        <taxon>Embryophyta</taxon>
        <taxon>Tracheophyta</taxon>
        <taxon>Spermatophyta</taxon>
        <taxon>Magnoliopsida</taxon>
        <taxon>Liliopsida</taxon>
        <taxon>Poales</taxon>
        <taxon>Poaceae</taxon>
        <taxon>PACMAD clade</taxon>
        <taxon>Arundinoideae</taxon>
        <taxon>Arundineae</taxon>
        <taxon>Arundo</taxon>
    </lineage>
</organism>
<reference evidence="1" key="1">
    <citation type="submission" date="2014-09" db="EMBL/GenBank/DDBJ databases">
        <authorList>
            <person name="Magalhaes I.L.F."/>
            <person name="Oliveira U."/>
            <person name="Santos F.R."/>
            <person name="Vidigal T.H.D.A."/>
            <person name="Brescovit A.D."/>
            <person name="Santos A.J."/>
        </authorList>
    </citation>
    <scope>NUCLEOTIDE SEQUENCE</scope>
    <source>
        <tissue evidence="1">Shoot tissue taken approximately 20 cm above the soil surface</tissue>
    </source>
</reference>
<reference evidence="1" key="2">
    <citation type="journal article" date="2015" name="Data Brief">
        <title>Shoot transcriptome of the giant reed, Arundo donax.</title>
        <authorList>
            <person name="Barrero R.A."/>
            <person name="Guerrero F.D."/>
            <person name="Moolhuijzen P."/>
            <person name="Goolsby J.A."/>
            <person name="Tidwell J."/>
            <person name="Bellgard S.E."/>
            <person name="Bellgard M.I."/>
        </authorList>
    </citation>
    <scope>NUCLEOTIDE SEQUENCE</scope>
    <source>
        <tissue evidence="1">Shoot tissue taken approximately 20 cm above the soil surface</tissue>
    </source>
</reference>
<sequence length="29" mass="3276">MLTLFLRLRNLQIGISIGAGFYNCLSYVV</sequence>
<protein>
    <submittedName>
        <fullName evidence="1">Uncharacterized protein</fullName>
    </submittedName>
</protein>
<dbReference type="EMBL" id="GBRH01178205">
    <property type="protein sequence ID" value="JAE19691.1"/>
    <property type="molecule type" value="Transcribed_RNA"/>
</dbReference>
<dbReference type="AlphaFoldDB" id="A0A0A9GAX4"/>
<accession>A0A0A9GAX4</accession>
<name>A0A0A9GAX4_ARUDO</name>